<organism evidence="5 6">
    <name type="scientific">Allosaccharopolyspora coralli</name>
    <dbReference type="NCBI Taxonomy" id="2665642"/>
    <lineage>
        <taxon>Bacteria</taxon>
        <taxon>Bacillati</taxon>
        <taxon>Actinomycetota</taxon>
        <taxon>Actinomycetes</taxon>
        <taxon>Pseudonocardiales</taxon>
        <taxon>Pseudonocardiaceae</taxon>
        <taxon>Allosaccharopolyspora</taxon>
    </lineage>
</organism>
<dbReference type="GO" id="GO:0005576">
    <property type="term" value="C:extracellular region"/>
    <property type="evidence" value="ECO:0007669"/>
    <property type="project" value="TreeGrafter"/>
</dbReference>
<keyword evidence="2" id="KW-0472">Membrane</keyword>
<dbReference type="Pfam" id="PF02470">
    <property type="entry name" value="MlaD"/>
    <property type="match status" value="1"/>
</dbReference>
<dbReference type="InterPro" id="IPR003399">
    <property type="entry name" value="Mce/MlaD"/>
</dbReference>
<feature type="transmembrane region" description="Helical" evidence="2">
    <location>
        <begin position="21"/>
        <end position="42"/>
    </location>
</feature>
<keyword evidence="2" id="KW-1133">Transmembrane helix</keyword>
<dbReference type="PRINTS" id="PR01782">
    <property type="entry name" value="MCEVIRFACTOR"/>
</dbReference>
<dbReference type="PANTHER" id="PTHR33371:SF18">
    <property type="entry name" value="MCE-FAMILY PROTEIN MCE3C"/>
    <property type="match status" value="1"/>
</dbReference>
<feature type="domain" description="Mce/MlaD" evidence="3">
    <location>
        <begin position="51"/>
        <end position="125"/>
    </location>
</feature>
<evidence type="ECO:0000313" key="5">
    <source>
        <dbReference type="EMBL" id="QGK70350.1"/>
    </source>
</evidence>
<dbReference type="AlphaFoldDB" id="A0A5Q3Q944"/>
<protein>
    <submittedName>
        <fullName evidence="5">MCE family protein</fullName>
    </submittedName>
</protein>
<dbReference type="InterPro" id="IPR052336">
    <property type="entry name" value="MlaD_Phospholipid_Transporter"/>
</dbReference>
<evidence type="ECO:0000259" key="3">
    <source>
        <dbReference type="Pfam" id="PF02470"/>
    </source>
</evidence>
<name>A0A5Q3Q944_9PSEU</name>
<dbReference type="Pfam" id="PF11887">
    <property type="entry name" value="Mce4_CUP1"/>
    <property type="match status" value="1"/>
</dbReference>
<dbReference type="RefSeq" id="WP_154076934.1">
    <property type="nucleotide sequence ID" value="NZ_CP045929.1"/>
</dbReference>
<evidence type="ECO:0000256" key="1">
    <source>
        <dbReference type="SAM" id="MobiDB-lite"/>
    </source>
</evidence>
<reference evidence="6" key="1">
    <citation type="submission" date="2019-11" db="EMBL/GenBank/DDBJ databases">
        <title>The complete genome sequence of Saccharopolyspora sp. E2A.</title>
        <authorList>
            <person name="Zhang G."/>
        </authorList>
    </citation>
    <scope>NUCLEOTIDE SEQUENCE [LARGE SCALE GENOMIC DNA]</scope>
    <source>
        <strain evidence="6">E2A</strain>
    </source>
</reference>
<dbReference type="SUPFAM" id="SSF58104">
    <property type="entry name" value="Methyl-accepting chemotaxis protein (MCP) signaling domain"/>
    <property type="match status" value="1"/>
</dbReference>
<dbReference type="EMBL" id="CP045929">
    <property type="protein sequence ID" value="QGK70350.1"/>
    <property type="molecule type" value="Genomic_DNA"/>
</dbReference>
<keyword evidence="6" id="KW-1185">Reference proteome</keyword>
<dbReference type="InterPro" id="IPR024516">
    <property type="entry name" value="Mce_C"/>
</dbReference>
<evidence type="ECO:0000313" key="6">
    <source>
        <dbReference type="Proteomes" id="UP000371041"/>
    </source>
</evidence>
<accession>A0A5Q3Q944</accession>
<dbReference type="NCBIfam" id="TIGR00996">
    <property type="entry name" value="Mtu_fam_mce"/>
    <property type="match status" value="1"/>
</dbReference>
<dbReference type="Proteomes" id="UP000371041">
    <property type="component" value="Chromosome"/>
</dbReference>
<dbReference type="InterPro" id="IPR005693">
    <property type="entry name" value="Mce"/>
</dbReference>
<evidence type="ECO:0000259" key="4">
    <source>
        <dbReference type="Pfam" id="PF11887"/>
    </source>
</evidence>
<feature type="region of interest" description="Disordered" evidence="1">
    <location>
        <begin position="332"/>
        <end position="352"/>
    </location>
</feature>
<dbReference type="PANTHER" id="PTHR33371">
    <property type="entry name" value="INTERMEMBRANE PHOSPHOLIPID TRANSPORT SYSTEM BINDING PROTEIN MLAD-RELATED"/>
    <property type="match status" value="1"/>
</dbReference>
<gene>
    <name evidence="5" type="ORF">GIY23_13195</name>
</gene>
<proteinExistence type="predicted"/>
<dbReference type="KEGG" id="sace:GIY23_13195"/>
<evidence type="ECO:0000256" key="2">
    <source>
        <dbReference type="SAM" id="Phobius"/>
    </source>
</evidence>
<keyword evidence="2" id="KW-0812">Transmembrane</keyword>
<feature type="domain" description="Mammalian cell entry C-terminal" evidence="4">
    <location>
        <begin position="130"/>
        <end position="315"/>
    </location>
</feature>
<sequence>MNRAPGRGRLGGFTPLAQRNQAAVGVVTVVLISLVATLAFFARELPIIGNGETYSANFSESAGLIPGNQVQIAGIKVGEVKSVELDGAKILAEFTVDDRTALGTGTTAAIKIRTLMGEKFVELQPAGAGELDSDEPIPLERTSAPFDIPEAINQLTSTTGQIDSQQLAQSFRAISETFQGTPEHMGEALEGLSKLSETVASRDRELSELLKNSADVTKVVADRNEQVRLLIEDGNRLLGEVQARKEAITGLLVGTEKLSDELRGMVADNQEQIRPALDKLNRVTEMLQRNQDNLSRTVEALAPYVRGFNNTVGNGRWFDGYLCGLLPPSSQSGPLQVNPKGCDLQQLPGSGS</sequence>